<dbReference type="SMART" id="SM00490">
    <property type="entry name" value="HELICc"/>
    <property type="match status" value="1"/>
</dbReference>
<evidence type="ECO:0000256" key="1">
    <source>
        <dbReference type="SAM" id="MobiDB-lite"/>
    </source>
</evidence>
<gene>
    <name evidence="4" type="ORF">UXM345_LOCUS2596</name>
</gene>
<dbReference type="GO" id="GO:0016787">
    <property type="term" value="F:hydrolase activity"/>
    <property type="evidence" value="ECO:0007669"/>
    <property type="project" value="InterPro"/>
</dbReference>
<dbReference type="Gene3D" id="3.40.50.300">
    <property type="entry name" value="P-loop containing nucleotide triphosphate hydrolases"/>
    <property type="match status" value="2"/>
</dbReference>
<dbReference type="Gene3D" id="1.10.3210.10">
    <property type="entry name" value="Hypothetical protein af1432"/>
    <property type="match status" value="1"/>
</dbReference>
<evidence type="ECO:0000313" key="4">
    <source>
        <dbReference type="EMBL" id="CAF3761629.1"/>
    </source>
</evidence>
<dbReference type="PANTHER" id="PTHR47396">
    <property type="entry name" value="TYPE I RESTRICTION ENZYME ECOKI R PROTEIN"/>
    <property type="match status" value="1"/>
</dbReference>
<dbReference type="InterPro" id="IPR050742">
    <property type="entry name" value="Helicase_Restrict-Modif_Enz"/>
</dbReference>
<evidence type="ECO:0000259" key="3">
    <source>
        <dbReference type="PROSITE" id="PS51194"/>
    </source>
</evidence>
<proteinExistence type="predicted"/>
<evidence type="ECO:0000259" key="2">
    <source>
        <dbReference type="PROSITE" id="PS51192"/>
    </source>
</evidence>
<dbReference type="PROSITE" id="PS51194">
    <property type="entry name" value="HELICASE_CTER"/>
    <property type="match status" value="1"/>
</dbReference>
<accession>A0A818ZC18</accession>
<sequence>MILRPRQQIFVDKSIDCLHKYNNTVSIAPTGAGKSVCLSALIKQCVALKPNIKVAVIAHRDELTYQNQNTFLKVAPNISTSIVNAEQKDWSGQVVFAMVQTLSRDDNLQLMPNMDLLVVDEAHHITADSYIKIIKQVIANNKSAKIFGLTATPTRGDKHNIGVVFSNCADQITLTELINSGHLVRPITYRIDTGETEEKLQALRVKAIGDYSDQEMSEILNTIPLNKKVVEEWSKKVADRKTVVFCSDVAHALNVTDTFKSFGIKASLVTGTMAKEDRQKTLNSLETGEIQVIINVAILTEGWDYPPISCVILLRSSSYKSTMIQMIGRGLRTIDATIYPDTIKQDCIVLDFGISTILHGSLEQQINLNAKETGFKICPACKKPIPKGINTCPLCDADMEQVVIRQKEDEEKRILEDFVMAEINLLAKSYFKWTDLCLPNGAIIAAGFNSWCCVVKRLDEESNQEIWLAIGGGKQGASNIPTNILFKGDKLVALARGEDFLNKHETQESESKLGQWRSEKPSKKQKQWLPREFKGNRKLTKGFPVNANQIIANYLASLPSKISTGIQVWDEVEHNLYLLNELPKLGLDEDSDEELSINNFDVDNISLDHQGIEDSDQSDNEGSDNNIPQIILLQNLSPNVSPVKLNNYDKYIKKLTQAQRYKLEVVMSKKLLAFKKAYPEKNIVPKNALLKDKLVFCLKEIENNRMSPFPSTKYYWQIIKYIVVKHCYYSTKLVEKLESLDTENKLDFTLIDESIYWAKKYHGDQKRKSGEPYYSHPLEVAYMVSDYKLNTSVIVTSILHDIVEDTEVTTEMILDTFGWRIAEMVDRLTRDRPDGNN</sequence>
<feature type="domain" description="Helicase C-terminal" evidence="3">
    <location>
        <begin position="229"/>
        <end position="374"/>
    </location>
</feature>
<dbReference type="PANTHER" id="PTHR47396:SF1">
    <property type="entry name" value="ATP-DEPENDENT HELICASE IRC3-RELATED"/>
    <property type="match status" value="1"/>
</dbReference>
<comment type="caution">
    <text evidence="4">The sequence shown here is derived from an EMBL/GenBank/DDBJ whole genome shotgun (WGS) entry which is preliminary data.</text>
</comment>
<dbReference type="InterPro" id="IPR014001">
    <property type="entry name" value="Helicase_ATP-bd"/>
</dbReference>
<dbReference type="Pfam" id="PF04851">
    <property type="entry name" value="ResIII"/>
    <property type="match status" value="1"/>
</dbReference>
<reference evidence="4" key="1">
    <citation type="submission" date="2021-02" db="EMBL/GenBank/DDBJ databases">
        <authorList>
            <person name="Nowell W R."/>
        </authorList>
    </citation>
    <scope>NUCLEOTIDE SEQUENCE</scope>
</reference>
<protein>
    <submittedName>
        <fullName evidence="4">Uncharacterized protein</fullName>
    </submittedName>
</protein>
<dbReference type="InterPro" id="IPR027417">
    <property type="entry name" value="P-loop_NTPase"/>
</dbReference>
<feature type="region of interest" description="Disordered" evidence="1">
    <location>
        <begin position="505"/>
        <end position="527"/>
    </location>
</feature>
<feature type="domain" description="Helicase ATP-binding" evidence="2">
    <location>
        <begin position="15"/>
        <end position="171"/>
    </location>
</feature>
<dbReference type="GO" id="GO:0005524">
    <property type="term" value="F:ATP binding"/>
    <property type="evidence" value="ECO:0007669"/>
    <property type="project" value="InterPro"/>
</dbReference>
<dbReference type="Pfam" id="PF00271">
    <property type="entry name" value="Helicase_C"/>
    <property type="match status" value="1"/>
</dbReference>
<dbReference type="Proteomes" id="UP000663842">
    <property type="component" value="Unassembled WGS sequence"/>
</dbReference>
<dbReference type="GO" id="GO:0005829">
    <property type="term" value="C:cytosol"/>
    <property type="evidence" value="ECO:0007669"/>
    <property type="project" value="TreeGrafter"/>
</dbReference>
<dbReference type="EMBL" id="CAJOBF010000159">
    <property type="protein sequence ID" value="CAF3761629.1"/>
    <property type="molecule type" value="Genomic_DNA"/>
</dbReference>
<dbReference type="SMART" id="SM00487">
    <property type="entry name" value="DEXDc"/>
    <property type="match status" value="1"/>
</dbReference>
<dbReference type="SUPFAM" id="SSF52540">
    <property type="entry name" value="P-loop containing nucleoside triphosphate hydrolases"/>
    <property type="match status" value="1"/>
</dbReference>
<name>A0A818ZC18_9BILA</name>
<dbReference type="InterPro" id="IPR001650">
    <property type="entry name" value="Helicase_C-like"/>
</dbReference>
<dbReference type="InterPro" id="IPR006935">
    <property type="entry name" value="Helicase/UvrB_N"/>
</dbReference>
<feature type="compositionally biased region" description="Basic and acidic residues" evidence="1">
    <location>
        <begin position="505"/>
        <end position="522"/>
    </location>
</feature>
<evidence type="ECO:0000313" key="5">
    <source>
        <dbReference type="Proteomes" id="UP000663842"/>
    </source>
</evidence>
<dbReference type="GO" id="GO:0003677">
    <property type="term" value="F:DNA binding"/>
    <property type="evidence" value="ECO:0007669"/>
    <property type="project" value="InterPro"/>
</dbReference>
<dbReference type="PROSITE" id="PS51192">
    <property type="entry name" value="HELICASE_ATP_BIND_1"/>
    <property type="match status" value="1"/>
</dbReference>
<dbReference type="Pfam" id="PF13328">
    <property type="entry name" value="HD_4"/>
    <property type="match status" value="1"/>
</dbReference>
<dbReference type="AlphaFoldDB" id="A0A818ZC18"/>
<dbReference type="SUPFAM" id="SSF109604">
    <property type="entry name" value="HD-domain/PDEase-like"/>
    <property type="match status" value="1"/>
</dbReference>
<organism evidence="4 5">
    <name type="scientific">Rotaria magnacalcarata</name>
    <dbReference type="NCBI Taxonomy" id="392030"/>
    <lineage>
        <taxon>Eukaryota</taxon>
        <taxon>Metazoa</taxon>
        <taxon>Spiralia</taxon>
        <taxon>Gnathifera</taxon>
        <taxon>Rotifera</taxon>
        <taxon>Eurotatoria</taxon>
        <taxon>Bdelloidea</taxon>
        <taxon>Philodinida</taxon>
        <taxon>Philodinidae</taxon>
        <taxon>Rotaria</taxon>
    </lineage>
</organism>